<evidence type="ECO:0000313" key="1">
    <source>
        <dbReference type="EMBL" id="QNQ89200.1"/>
    </source>
</evidence>
<accession>A0A7H0SKX5</accession>
<dbReference type="AlphaFoldDB" id="A0A7H0SKX5"/>
<dbReference type="Pfam" id="PF06545">
    <property type="entry name" value="AllG"/>
    <property type="match status" value="1"/>
</dbReference>
<name>A0A7H0SKX5_9CORY</name>
<dbReference type="Gene3D" id="3.90.1710.10">
    <property type="entry name" value="Enterococcus faecalis V583 domain"/>
    <property type="match status" value="1"/>
</dbReference>
<sequence length="376" mass="40669">MNLTEKLGTIRPIWIGQIKLIDVLQRHGYPDRLLLHAGPPFRDKIPIPVRNSLASAVLFEGWASNYSEAFELIDENRIPIYAAQDLNAVVPLAGVISPSMSLHVIKDLDSGAESYAAVNEGMDHLLRVGTIDKLIPHHHKWLNGKFSEWLNKRVTDLNGIDLFKLLAQSLLKGDDGHSRTVVGSYLVKDHLNTSRSDPPEFIQFLEKSTAFALNLWMAACALVERAAIGSNSDLITKVGGNGVDFGFQIAKYPDKWFRIASQPPVGYFNPGPKTSVLPAIGDSAVVDFFGLGGQTLSSAPCTAQGLSGFIDSVPIGRASKIGTYNHPVLGIRSGLSKSSIRDADQSPLILLGMIAENGIDGRVGGGVFSPSLDDFM</sequence>
<dbReference type="Gene3D" id="3.90.1700.10">
    <property type="entry name" value="v583 domain like"/>
    <property type="match status" value="1"/>
</dbReference>
<reference evidence="1 2" key="1">
    <citation type="submission" date="2019-12" db="EMBL/GenBank/DDBJ databases">
        <title>Corynebacterium sp. nov., isolated from feces of the Anser Albifrons in China.</title>
        <authorList>
            <person name="Liu Q."/>
        </authorList>
    </citation>
    <scope>NUCLEOTIDE SEQUENCE [LARGE SCALE GENOMIC DNA]</scope>
    <source>
        <strain evidence="1 2">4H37-19</strain>
    </source>
</reference>
<dbReference type="KEGG" id="cpoy:GP475_00055"/>
<dbReference type="EMBL" id="CP046884">
    <property type="protein sequence ID" value="QNQ89200.1"/>
    <property type="molecule type" value="Genomic_DNA"/>
</dbReference>
<dbReference type="Gene3D" id="1.10.10.660">
    <property type="entry name" value="conserved protein of unknown function from Enterococcus faecalis V583"/>
    <property type="match status" value="1"/>
</dbReference>
<evidence type="ECO:0000313" key="2">
    <source>
        <dbReference type="Proteomes" id="UP000516320"/>
    </source>
</evidence>
<dbReference type="RefSeq" id="WP_187974655.1">
    <property type="nucleotide sequence ID" value="NZ_CP046884.1"/>
</dbReference>
<protein>
    <submittedName>
        <fullName evidence="1">DUF1116 domain-containing protein</fullName>
    </submittedName>
</protein>
<proteinExistence type="predicted"/>
<dbReference type="InterPro" id="IPR024033">
    <property type="entry name" value="OXTCase_su_AllG_h-dom"/>
</dbReference>
<organism evidence="1 2">
    <name type="scientific">Corynebacterium poyangense</name>
    <dbReference type="NCBI Taxonomy" id="2684405"/>
    <lineage>
        <taxon>Bacteria</taxon>
        <taxon>Bacillati</taxon>
        <taxon>Actinomycetota</taxon>
        <taxon>Actinomycetes</taxon>
        <taxon>Mycobacteriales</taxon>
        <taxon>Corynebacteriaceae</taxon>
        <taxon>Corynebacterium</taxon>
    </lineage>
</organism>
<gene>
    <name evidence="1" type="ORF">GP475_00055</name>
</gene>
<dbReference type="Proteomes" id="UP000516320">
    <property type="component" value="Chromosome"/>
</dbReference>
<keyword evidence="2" id="KW-1185">Reference proteome</keyword>
<dbReference type="InterPro" id="IPR009499">
    <property type="entry name" value="AllG-like"/>
</dbReference>